<protein>
    <recommendedName>
        <fullName evidence="3">Metal-binding protein</fullName>
    </recommendedName>
</protein>
<evidence type="ECO:0000313" key="2">
    <source>
        <dbReference type="EMBL" id="AAZ46998.1"/>
    </source>
</evidence>
<dbReference type="Pfam" id="PF04214">
    <property type="entry name" value="DUF411"/>
    <property type="match status" value="1"/>
</dbReference>
<dbReference type="AlphaFoldDB" id="Q47DT3"/>
<feature type="signal peptide" evidence="1">
    <location>
        <begin position="1"/>
        <end position="25"/>
    </location>
</feature>
<evidence type="ECO:0000256" key="1">
    <source>
        <dbReference type="SAM" id="SignalP"/>
    </source>
</evidence>
<dbReference type="EMBL" id="CP000089">
    <property type="protein sequence ID" value="AAZ46998.1"/>
    <property type="molecule type" value="Genomic_DNA"/>
</dbReference>
<dbReference type="HOGENOM" id="CLU_112034_0_0_4"/>
<gene>
    <name evidence="2" type="ordered locus">Daro_2261</name>
</gene>
<dbReference type="eggNOG" id="COG3019">
    <property type="taxonomic scope" value="Bacteria"/>
</dbReference>
<dbReference type="SUPFAM" id="SSF52833">
    <property type="entry name" value="Thioredoxin-like"/>
    <property type="match status" value="1"/>
</dbReference>
<dbReference type="OrthoDB" id="14727at2"/>
<dbReference type="KEGG" id="dar:Daro_2261"/>
<dbReference type="InterPro" id="IPR036249">
    <property type="entry name" value="Thioredoxin-like_sf"/>
</dbReference>
<dbReference type="STRING" id="159087.Daro_2261"/>
<name>Q47DT3_DECAR</name>
<sequence>MKPLPTLRTLSLLLALLVATGTAWAQSATQVEVFKSPYCGCCEKWIEHMQKNGFKVNAHNVNDVPAARKSLGMPDRVGSCHTAKVGGYLIEGHVPAADIQRLLKEKPKAVGLAAPGMPQGSPGMETATPVPYETLLVQADGSTTVFAKH</sequence>
<dbReference type="InterPro" id="IPR007332">
    <property type="entry name" value="DUF411"/>
</dbReference>
<organism evidence="2">
    <name type="scientific">Dechloromonas aromatica (strain RCB)</name>
    <dbReference type="NCBI Taxonomy" id="159087"/>
    <lineage>
        <taxon>Bacteria</taxon>
        <taxon>Pseudomonadati</taxon>
        <taxon>Pseudomonadota</taxon>
        <taxon>Betaproteobacteria</taxon>
        <taxon>Rhodocyclales</taxon>
        <taxon>Azonexaceae</taxon>
        <taxon>Dechloromonas</taxon>
    </lineage>
</organism>
<feature type="chain" id="PRO_5004233411" description="Metal-binding protein" evidence="1">
    <location>
        <begin position="26"/>
        <end position="149"/>
    </location>
</feature>
<accession>Q47DT3</accession>
<evidence type="ECO:0008006" key="3">
    <source>
        <dbReference type="Google" id="ProtNLM"/>
    </source>
</evidence>
<reference evidence="2" key="1">
    <citation type="submission" date="2005-08" db="EMBL/GenBank/DDBJ databases">
        <title>Complete sequence of Dechloromonas aromatica RCB.</title>
        <authorList>
            <person name="Salinero K.K."/>
            <person name="Copeland A."/>
            <person name="Lucas S."/>
            <person name="Lapidus A."/>
            <person name="Barry K."/>
            <person name="Detter J.C."/>
            <person name="Glavina T."/>
            <person name="Hammon N."/>
            <person name="Israni S."/>
            <person name="Pitluck S."/>
            <person name="Di Bartolo G."/>
            <person name="Trong S."/>
            <person name="Schmutz J."/>
            <person name="Larimer F."/>
            <person name="Land M."/>
            <person name="Ivanova N."/>
            <person name="Richardson P."/>
        </authorList>
    </citation>
    <scope>NUCLEOTIDE SEQUENCE</scope>
    <source>
        <strain evidence="2">RCB</strain>
    </source>
</reference>
<keyword evidence="1" id="KW-0732">Signal</keyword>
<proteinExistence type="predicted"/>